<accession>A0A1X7R5L8</accession>
<sequence length="202" mass="22758">MSTATKRDYYEVIGALSSFETSQEVVLSNDELVELTKPKIDTQQKEASEERIPVHAYLGGKVNMKEAAHASYDLGHTLLGGYVPQRQLESLSSIDFAHYFDKTLDCDDALQIFDTFLPASARQCMLLSTQNELDIRAKAKAKAKLERKQKAATAAADSANGTDERVLPDGKIVRKVIMCRRCNRKFRGEDRMKQLKRHECTK</sequence>
<keyword evidence="2" id="KW-1185">Reference proteome</keyword>
<dbReference type="OrthoDB" id="4060948at2759"/>
<evidence type="ECO:0000313" key="1">
    <source>
        <dbReference type="EMBL" id="SMN20968.1"/>
    </source>
</evidence>
<name>A0A1X7R5L8_9SACH</name>
<dbReference type="GO" id="GO:0006338">
    <property type="term" value="P:chromatin remodeling"/>
    <property type="evidence" value="ECO:0007669"/>
    <property type="project" value="InterPro"/>
</dbReference>
<dbReference type="STRING" id="1789683.A0A1X7R5L8"/>
<dbReference type="Pfam" id="PF08586">
    <property type="entry name" value="Rsc14"/>
    <property type="match status" value="1"/>
</dbReference>
<gene>
    <name evidence="1" type="ORF">KASA_0M04092G</name>
</gene>
<reference evidence="1 2" key="1">
    <citation type="submission" date="2017-04" db="EMBL/GenBank/DDBJ databases">
        <authorList>
            <person name="Afonso C.L."/>
            <person name="Miller P.J."/>
            <person name="Scott M.A."/>
            <person name="Spackman E."/>
            <person name="Goraichik I."/>
            <person name="Dimitrov K.M."/>
            <person name="Suarez D.L."/>
            <person name="Swayne D.E."/>
        </authorList>
    </citation>
    <scope>NUCLEOTIDE SEQUENCE [LARGE SCALE GENOMIC DNA]</scope>
</reference>
<evidence type="ECO:0000313" key="2">
    <source>
        <dbReference type="Proteomes" id="UP000196158"/>
    </source>
</evidence>
<dbReference type="GO" id="GO:0016586">
    <property type="term" value="C:RSC-type complex"/>
    <property type="evidence" value="ECO:0007669"/>
    <property type="project" value="InterPro"/>
</dbReference>
<organism evidence="1 2">
    <name type="scientific">Maudiozyma saulgeensis</name>
    <dbReference type="NCBI Taxonomy" id="1789683"/>
    <lineage>
        <taxon>Eukaryota</taxon>
        <taxon>Fungi</taxon>
        <taxon>Dikarya</taxon>
        <taxon>Ascomycota</taxon>
        <taxon>Saccharomycotina</taxon>
        <taxon>Saccharomycetes</taxon>
        <taxon>Saccharomycetales</taxon>
        <taxon>Saccharomycetaceae</taxon>
        <taxon>Maudiozyma</taxon>
    </lineage>
</organism>
<proteinExistence type="predicted"/>
<dbReference type="Proteomes" id="UP000196158">
    <property type="component" value="Unassembled WGS sequence"/>
</dbReference>
<dbReference type="InterPro" id="IPR013895">
    <property type="entry name" value="Rsc14"/>
</dbReference>
<protein>
    <submittedName>
        <fullName evidence="1">Similar to Saccharomyces cerevisiae YBL006C LDB7 Component of the RSC chromatin remodeling complex</fullName>
    </submittedName>
</protein>
<dbReference type="AlphaFoldDB" id="A0A1X7R5L8"/>
<dbReference type="EMBL" id="FXLY01000006">
    <property type="protein sequence ID" value="SMN20968.1"/>
    <property type="molecule type" value="Genomic_DNA"/>
</dbReference>